<keyword evidence="2" id="KW-1185">Reference proteome</keyword>
<feature type="non-terminal residue" evidence="1">
    <location>
        <position position="67"/>
    </location>
</feature>
<accession>A0A9N9BMF5</accession>
<evidence type="ECO:0000313" key="2">
    <source>
        <dbReference type="Proteomes" id="UP000789739"/>
    </source>
</evidence>
<evidence type="ECO:0000313" key="1">
    <source>
        <dbReference type="EMBL" id="CAG8569584.1"/>
    </source>
</evidence>
<reference evidence="1" key="1">
    <citation type="submission" date="2021-06" db="EMBL/GenBank/DDBJ databases">
        <authorList>
            <person name="Kallberg Y."/>
            <person name="Tangrot J."/>
            <person name="Rosling A."/>
        </authorList>
    </citation>
    <scope>NUCLEOTIDE SEQUENCE</scope>
    <source>
        <strain evidence="1">BR232B</strain>
    </source>
</reference>
<protein>
    <submittedName>
        <fullName evidence="1">10683_t:CDS:1</fullName>
    </submittedName>
</protein>
<organism evidence="1 2">
    <name type="scientific">Paraglomus brasilianum</name>
    <dbReference type="NCBI Taxonomy" id="144538"/>
    <lineage>
        <taxon>Eukaryota</taxon>
        <taxon>Fungi</taxon>
        <taxon>Fungi incertae sedis</taxon>
        <taxon>Mucoromycota</taxon>
        <taxon>Glomeromycotina</taxon>
        <taxon>Glomeromycetes</taxon>
        <taxon>Paraglomerales</taxon>
        <taxon>Paraglomeraceae</taxon>
        <taxon>Paraglomus</taxon>
    </lineage>
</organism>
<name>A0A9N9BMF5_9GLOM</name>
<comment type="caution">
    <text evidence="1">The sequence shown here is derived from an EMBL/GenBank/DDBJ whole genome shotgun (WGS) entry which is preliminary data.</text>
</comment>
<dbReference type="EMBL" id="CAJVPI010000758">
    <property type="protein sequence ID" value="CAG8569584.1"/>
    <property type="molecule type" value="Genomic_DNA"/>
</dbReference>
<dbReference type="AlphaFoldDB" id="A0A9N9BMF5"/>
<sequence length="67" mass="7825">DNIETDIFEAKSHLENQGYQGQLQRQLKSLDLIANIGCLDIFLWTKATLKLMQLYHSYHANMDEENL</sequence>
<proteinExistence type="predicted"/>
<dbReference type="Proteomes" id="UP000789739">
    <property type="component" value="Unassembled WGS sequence"/>
</dbReference>
<gene>
    <name evidence="1" type="ORF">PBRASI_LOCUS6028</name>
</gene>